<dbReference type="InterPro" id="IPR025643">
    <property type="entry name" value="R2K_3"/>
</dbReference>
<protein>
    <recommendedName>
        <fullName evidence="2">ATP-grasp domain-containing protein</fullName>
    </recommendedName>
</protein>
<feature type="domain" description="ATP-grasp" evidence="2">
    <location>
        <begin position="148"/>
        <end position="295"/>
    </location>
</feature>
<keyword evidence="4" id="KW-1185">Reference proteome</keyword>
<evidence type="ECO:0000313" key="4">
    <source>
        <dbReference type="Proteomes" id="UP000198688"/>
    </source>
</evidence>
<evidence type="ECO:0000313" key="3">
    <source>
        <dbReference type="EMBL" id="SDT48092.1"/>
    </source>
</evidence>
<dbReference type="EMBL" id="LT629758">
    <property type="protein sequence ID" value="SDT48092.1"/>
    <property type="molecule type" value="Genomic_DNA"/>
</dbReference>
<evidence type="ECO:0000256" key="1">
    <source>
        <dbReference type="SAM" id="MobiDB-lite"/>
    </source>
</evidence>
<dbReference type="Proteomes" id="UP000198688">
    <property type="component" value="Chromosome I"/>
</dbReference>
<feature type="compositionally biased region" description="Polar residues" evidence="1">
    <location>
        <begin position="309"/>
        <end position="319"/>
    </location>
</feature>
<name>A0A1H2AQM9_9ACTN</name>
<dbReference type="AlphaFoldDB" id="A0A1H2AQM9"/>
<gene>
    <name evidence="3" type="ORF">SAMN04489716_4015</name>
</gene>
<evidence type="ECO:0000259" key="2">
    <source>
        <dbReference type="Pfam" id="PF14243"/>
    </source>
</evidence>
<reference evidence="3 4" key="1">
    <citation type="submission" date="2016-10" db="EMBL/GenBank/DDBJ databases">
        <authorList>
            <person name="de Groot N.N."/>
        </authorList>
    </citation>
    <scope>NUCLEOTIDE SEQUENCE [LARGE SCALE GENOMIC DNA]</scope>
    <source>
        <strain evidence="3 4">DSM 43941</strain>
    </source>
</reference>
<feature type="region of interest" description="Disordered" evidence="1">
    <location>
        <begin position="303"/>
        <end position="330"/>
    </location>
</feature>
<proteinExistence type="predicted"/>
<feature type="compositionally biased region" description="Pro residues" evidence="1">
    <location>
        <begin position="320"/>
        <end position="330"/>
    </location>
</feature>
<dbReference type="STRING" id="113562.SAMN04489716_4015"/>
<sequence length="330" mass="35945">MAVRTGNRSWVFKIVGDHRVVMLLIPADVLRPRRPDEHFADEARAAREAGIDVVLIDHGFTDAAEAVARVPDGVGDVVYRGWMFTAERYAELAGALADRGAALRTGAAQYRQAHELPGWYDTAAAVTPRTTWTTGDDLAGFREACVALGGGPAVLRDWTKSMKHYWHEAAYIPDTGDTAAAWTVASRFRELRGDDFTGGFVLRAYEQFQGAEVRTWWLAGECRLVTAHPDTPDDLPPADVDLSAVAGPLRELSLPFVTADLTRHQDGRWRLVEIGDGQVSDRPRSTPPEALIEALRSWTPFGAEVGAGSISNSGTGPSHQPQPDPGPERV</sequence>
<organism evidence="3 4">
    <name type="scientific">Actinoplanes derwentensis</name>
    <dbReference type="NCBI Taxonomy" id="113562"/>
    <lineage>
        <taxon>Bacteria</taxon>
        <taxon>Bacillati</taxon>
        <taxon>Actinomycetota</taxon>
        <taxon>Actinomycetes</taxon>
        <taxon>Micromonosporales</taxon>
        <taxon>Micromonosporaceae</taxon>
        <taxon>Actinoplanes</taxon>
    </lineage>
</organism>
<accession>A0A1H2AQM9</accession>
<dbReference type="Pfam" id="PF14243">
    <property type="entry name" value="R2K_3"/>
    <property type="match status" value="1"/>
</dbReference>